<sequence>MLAGGLLCATASLMIAMPVANADPQPCNTTVGQTASETAQYYLDQHPDIKAQIQARADGSGTSLIDYLNRHPDVRQALVTLANQCTSGSERASFVSAPTTRGYVRH</sequence>
<accession>A0A498QG63</accession>
<feature type="signal peptide" evidence="1">
    <location>
        <begin position="1"/>
        <end position="22"/>
    </location>
</feature>
<name>A0A498QG63_9MYCO</name>
<dbReference type="AlphaFoldDB" id="A0A498QG63"/>
<evidence type="ECO:0000313" key="3">
    <source>
        <dbReference type="Proteomes" id="UP000267289"/>
    </source>
</evidence>
<proteinExistence type="predicted"/>
<evidence type="ECO:0000313" key="2">
    <source>
        <dbReference type="EMBL" id="VBA43989.1"/>
    </source>
</evidence>
<evidence type="ECO:0008006" key="4">
    <source>
        <dbReference type="Google" id="ProtNLM"/>
    </source>
</evidence>
<keyword evidence="1" id="KW-0732">Signal</keyword>
<feature type="chain" id="PRO_5019800983" description="Haemophore haem-binding domain-containing protein" evidence="1">
    <location>
        <begin position="23"/>
        <end position="106"/>
    </location>
</feature>
<protein>
    <recommendedName>
        <fullName evidence="4">Haemophore haem-binding domain-containing protein</fullName>
    </recommendedName>
</protein>
<dbReference type="Proteomes" id="UP000267289">
    <property type="component" value="Unassembled WGS sequence"/>
</dbReference>
<keyword evidence="3" id="KW-1185">Reference proteome</keyword>
<organism evidence="2 3">
    <name type="scientific">Mycobacterium innocens</name>
    <dbReference type="NCBI Taxonomy" id="2341083"/>
    <lineage>
        <taxon>Bacteria</taxon>
        <taxon>Bacillati</taxon>
        <taxon>Actinomycetota</taxon>
        <taxon>Actinomycetes</taxon>
        <taxon>Mycobacteriales</taxon>
        <taxon>Mycobacteriaceae</taxon>
        <taxon>Mycobacterium</taxon>
    </lineage>
</organism>
<dbReference type="EMBL" id="UPHQ01000254">
    <property type="protein sequence ID" value="VBA43989.1"/>
    <property type="molecule type" value="Genomic_DNA"/>
</dbReference>
<reference evidence="2 3" key="1">
    <citation type="submission" date="2018-09" db="EMBL/GenBank/DDBJ databases">
        <authorList>
            <person name="Tagini F."/>
        </authorList>
    </citation>
    <scope>NUCLEOTIDE SEQUENCE [LARGE SCALE GENOMIC DNA]</scope>
    <source>
        <strain evidence="2 3">MK13</strain>
    </source>
</reference>
<gene>
    <name evidence="2" type="ORF">LAUMK13_04789</name>
</gene>
<evidence type="ECO:0000256" key="1">
    <source>
        <dbReference type="SAM" id="SignalP"/>
    </source>
</evidence>